<protein>
    <recommendedName>
        <fullName evidence="4">AT-hook motif nuclear-localized protein</fullName>
    </recommendedName>
</protein>
<dbReference type="GO" id="GO:0005634">
    <property type="term" value="C:nucleus"/>
    <property type="evidence" value="ECO:0007669"/>
    <property type="project" value="UniProtKB-SubCell"/>
</dbReference>
<dbReference type="PANTHER" id="PTHR31500:SF117">
    <property type="entry name" value="AT-HOOK MOTIF NUCLEAR-LOCALIZED PROTEIN 2"/>
    <property type="match status" value="1"/>
</dbReference>
<dbReference type="EMBL" id="CP133617">
    <property type="protein sequence ID" value="WMV34505.1"/>
    <property type="molecule type" value="Genomic_DNA"/>
</dbReference>
<keyword evidence="3 4" id="KW-0804">Transcription</keyword>
<comment type="domain">
    <text evidence="4">The PPC domain mediates interactions between AHL proteins.</text>
</comment>
<evidence type="ECO:0000256" key="3">
    <source>
        <dbReference type="ARBA" id="ARBA00023163"/>
    </source>
</evidence>
<name>A0AAF0R4Y6_SOLVR</name>
<keyword evidence="1 4" id="KW-0805">Transcription regulation</keyword>
<proteinExistence type="predicted"/>
<keyword evidence="4" id="KW-0539">Nucleus</keyword>
<dbReference type="Proteomes" id="UP001234989">
    <property type="component" value="Chromosome 6"/>
</dbReference>
<evidence type="ECO:0000256" key="4">
    <source>
        <dbReference type="RuleBase" id="RU367031"/>
    </source>
</evidence>
<dbReference type="InterPro" id="IPR005175">
    <property type="entry name" value="PPC_dom"/>
</dbReference>
<evidence type="ECO:0000256" key="1">
    <source>
        <dbReference type="ARBA" id="ARBA00023015"/>
    </source>
</evidence>
<dbReference type="PROSITE" id="PS51742">
    <property type="entry name" value="PPC"/>
    <property type="match status" value="1"/>
</dbReference>
<comment type="function">
    <text evidence="4">Transcription factor that specifically binds AT-rich DNA sequences related to the nuclear matrix attachment regions (MARs).</text>
</comment>
<dbReference type="PANTHER" id="PTHR31500">
    <property type="entry name" value="AT-HOOK MOTIF NUCLEAR-LOCALIZED PROTEIN 9"/>
    <property type="match status" value="1"/>
</dbReference>
<keyword evidence="2 4" id="KW-0238">DNA-binding</keyword>
<dbReference type="Gene3D" id="3.30.1330.80">
    <property type="entry name" value="Hypothetical protein, similar to alpha- acetolactate decarboxylase, domain 2"/>
    <property type="match status" value="1"/>
</dbReference>
<dbReference type="AlphaFoldDB" id="A0AAF0R4Y6"/>
<comment type="subcellular location">
    <subcellularLocation>
        <location evidence="4">Nucleus</location>
    </subcellularLocation>
</comment>
<organism evidence="6 7">
    <name type="scientific">Solanum verrucosum</name>
    <dbReference type="NCBI Taxonomy" id="315347"/>
    <lineage>
        <taxon>Eukaryota</taxon>
        <taxon>Viridiplantae</taxon>
        <taxon>Streptophyta</taxon>
        <taxon>Embryophyta</taxon>
        <taxon>Tracheophyta</taxon>
        <taxon>Spermatophyta</taxon>
        <taxon>Magnoliopsida</taxon>
        <taxon>eudicotyledons</taxon>
        <taxon>Gunneridae</taxon>
        <taxon>Pentapetalae</taxon>
        <taxon>asterids</taxon>
        <taxon>lamiids</taxon>
        <taxon>Solanales</taxon>
        <taxon>Solanaceae</taxon>
        <taxon>Solanoideae</taxon>
        <taxon>Solaneae</taxon>
        <taxon>Solanum</taxon>
    </lineage>
</organism>
<gene>
    <name evidence="6" type="ORF">MTR67_027890</name>
</gene>
<evidence type="ECO:0000313" key="7">
    <source>
        <dbReference type="Proteomes" id="UP001234989"/>
    </source>
</evidence>
<keyword evidence="7" id="KW-1185">Reference proteome</keyword>
<dbReference type="Pfam" id="PF03479">
    <property type="entry name" value="PCC"/>
    <property type="match status" value="1"/>
</dbReference>
<sequence length="137" mass="14916">MRTNNQARVRTDEPNGFIGQRVSSIIRGNVMTHIITVNTGEDVSMKVLSFFQQGSRSMCILSATGVISSVTFHQTDTSGGKVTFETMVSSKSLKSGRYDLLTFAGSFVHSETGGMRNLSGGMSVSNKPRGTCHWWSD</sequence>
<evidence type="ECO:0000256" key="2">
    <source>
        <dbReference type="ARBA" id="ARBA00023125"/>
    </source>
</evidence>
<evidence type="ECO:0000259" key="5">
    <source>
        <dbReference type="PROSITE" id="PS51742"/>
    </source>
</evidence>
<dbReference type="InterPro" id="IPR039605">
    <property type="entry name" value="AHL"/>
</dbReference>
<dbReference type="SUPFAM" id="SSF117856">
    <property type="entry name" value="AF0104/ALDC/Ptd012-like"/>
    <property type="match status" value="1"/>
</dbReference>
<reference evidence="6" key="1">
    <citation type="submission" date="2023-08" db="EMBL/GenBank/DDBJ databases">
        <title>A de novo genome assembly of Solanum verrucosum Schlechtendal, a Mexican diploid species geographically isolated from the other diploid A-genome species in potato relatives.</title>
        <authorList>
            <person name="Hosaka K."/>
        </authorList>
    </citation>
    <scope>NUCLEOTIDE SEQUENCE</scope>
    <source>
        <tissue evidence="6">Young leaves</tissue>
    </source>
</reference>
<dbReference type="GO" id="GO:0003680">
    <property type="term" value="F:minor groove of adenine-thymine-rich DNA binding"/>
    <property type="evidence" value="ECO:0007669"/>
    <property type="project" value="UniProtKB-UniRule"/>
</dbReference>
<dbReference type="CDD" id="cd11378">
    <property type="entry name" value="DUF296"/>
    <property type="match status" value="1"/>
</dbReference>
<accession>A0AAF0R4Y6</accession>
<evidence type="ECO:0000313" key="6">
    <source>
        <dbReference type="EMBL" id="WMV34505.1"/>
    </source>
</evidence>
<feature type="domain" description="PPC" evidence="5">
    <location>
        <begin position="27"/>
        <end position="137"/>
    </location>
</feature>